<protein>
    <submittedName>
        <fullName evidence="1">Uncharacterized protein</fullName>
    </submittedName>
</protein>
<comment type="caution">
    <text evidence="1">The sequence shown here is derived from an EMBL/GenBank/DDBJ whole genome shotgun (WGS) entry which is preliminary data.</text>
</comment>
<accession>A0A425CWY6</accession>
<evidence type="ECO:0000313" key="1">
    <source>
        <dbReference type="EMBL" id="RQM21534.1"/>
    </source>
</evidence>
<dbReference type="EMBL" id="MZMZ02003482">
    <property type="protein sequence ID" value="RQM21534.1"/>
    <property type="molecule type" value="Genomic_DNA"/>
</dbReference>
<gene>
    <name evidence="1" type="ORF">B5M09_012361</name>
</gene>
<feature type="non-terminal residue" evidence="1">
    <location>
        <position position="1"/>
    </location>
</feature>
<evidence type="ECO:0000313" key="2">
    <source>
        <dbReference type="Proteomes" id="UP000284702"/>
    </source>
</evidence>
<sequence length="127" mass="14069">RSTKLQMDADLVGAWVSTEAFGNTSLDWSEDVKAGKAVLYLTFTEEGSVQFDVQGPRTYAHVLPAETLHCTAKDGLISIPGDASGLAWNYRIEDTDALQLRLVGAKRFARCKGVDTIYLTRRQHSYD</sequence>
<name>A0A425CWY6_APHAT</name>
<keyword evidence="2" id="KW-1185">Reference proteome</keyword>
<dbReference type="Proteomes" id="UP000284702">
    <property type="component" value="Unassembled WGS sequence"/>
</dbReference>
<dbReference type="AlphaFoldDB" id="A0A425CWY6"/>
<proteinExistence type="predicted"/>
<reference evidence="1" key="1">
    <citation type="submission" date="2018-07" db="EMBL/GenBank/DDBJ databases">
        <title>Annotation of Aphanomyces astaci genome assembly.</title>
        <authorList>
            <person name="Studholme D.J."/>
        </authorList>
    </citation>
    <scope>NUCLEOTIDE SEQUENCE [LARGE SCALE GENOMIC DNA]</scope>
    <source>
        <strain evidence="1">Pc</strain>
    </source>
</reference>
<dbReference type="VEuPathDB" id="FungiDB:H257_11259"/>
<organism evidence="1 2">
    <name type="scientific">Aphanomyces astaci</name>
    <name type="common">Crayfish plague agent</name>
    <dbReference type="NCBI Taxonomy" id="112090"/>
    <lineage>
        <taxon>Eukaryota</taxon>
        <taxon>Sar</taxon>
        <taxon>Stramenopiles</taxon>
        <taxon>Oomycota</taxon>
        <taxon>Saprolegniomycetes</taxon>
        <taxon>Saprolegniales</taxon>
        <taxon>Verrucalvaceae</taxon>
        <taxon>Aphanomyces</taxon>
    </lineage>
</organism>